<evidence type="ECO:0000259" key="3">
    <source>
        <dbReference type="Pfam" id="PF10597"/>
    </source>
</evidence>
<dbReference type="Gene3D" id="3.30.43.40">
    <property type="entry name" value="Pre-mRNA-processing-splicing factor 8, U5-snRNA-binding domain"/>
    <property type="match status" value="1"/>
</dbReference>
<dbReference type="PANTHER" id="PTHR11140">
    <property type="entry name" value="PRE-MRNA SPLICING FACTOR PRP8"/>
    <property type="match status" value="1"/>
</dbReference>
<dbReference type="SUPFAM" id="SSF53098">
    <property type="entry name" value="Ribonuclease H-like"/>
    <property type="match status" value="1"/>
</dbReference>
<dbReference type="GO" id="GO:0000244">
    <property type="term" value="P:spliceosomal tri-snRNP complex assembly"/>
    <property type="evidence" value="ECO:0007669"/>
    <property type="project" value="TreeGrafter"/>
</dbReference>
<keyword evidence="6" id="KW-1185">Reference proteome</keyword>
<dbReference type="Pfam" id="PF10598">
    <property type="entry name" value="RRM_4"/>
    <property type="match status" value="1"/>
</dbReference>
<proteinExistence type="predicted"/>
<evidence type="ECO:0000259" key="2">
    <source>
        <dbReference type="Pfam" id="PF08083"/>
    </source>
</evidence>
<feature type="domain" description="RNA recognition motif spliceosomal PrP8" evidence="4">
    <location>
        <begin position="993"/>
        <end position="1083"/>
    </location>
</feature>
<dbReference type="GO" id="GO:0030620">
    <property type="term" value="F:U2 snRNA binding"/>
    <property type="evidence" value="ECO:0007669"/>
    <property type="project" value="TreeGrafter"/>
</dbReference>
<organism evidence="5 6">
    <name type="scientific">Rhodnius prolixus</name>
    <name type="common">Triatomid bug</name>
    <dbReference type="NCBI Taxonomy" id="13249"/>
    <lineage>
        <taxon>Eukaryota</taxon>
        <taxon>Metazoa</taxon>
        <taxon>Ecdysozoa</taxon>
        <taxon>Arthropoda</taxon>
        <taxon>Hexapoda</taxon>
        <taxon>Insecta</taxon>
        <taxon>Pterygota</taxon>
        <taxon>Neoptera</taxon>
        <taxon>Paraneoptera</taxon>
        <taxon>Hemiptera</taxon>
        <taxon>Heteroptera</taxon>
        <taxon>Panheteroptera</taxon>
        <taxon>Cimicomorpha</taxon>
        <taxon>Reduviidae</taxon>
        <taxon>Triatominae</taxon>
        <taxon>Rhodnius</taxon>
    </lineage>
</organism>
<dbReference type="FunCoup" id="T1H993">
    <property type="interactions" value="2336"/>
</dbReference>
<feature type="domain" description="PROCN" evidence="2">
    <location>
        <begin position="410"/>
        <end position="808"/>
    </location>
</feature>
<dbReference type="InterPro" id="IPR012591">
    <property type="entry name" value="PRO8NT"/>
</dbReference>
<dbReference type="InterPro" id="IPR027652">
    <property type="entry name" value="PRP8"/>
</dbReference>
<dbReference type="EMBL" id="ACPB03015111">
    <property type="status" value="NOT_ANNOTATED_CDS"/>
    <property type="molecule type" value="Genomic_DNA"/>
</dbReference>
<dbReference type="InterPro" id="IPR012337">
    <property type="entry name" value="RNaseH-like_sf"/>
</dbReference>
<dbReference type="GO" id="GO:0030623">
    <property type="term" value="F:U5 snRNA binding"/>
    <property type="evidence" value="ECO:0007669"/>
    <property type="project" value="InterPro"/>
</dbReference>
<dbReference type="GO" id="GO:0030619">
    <property type="term" value="F:U1 snRNA binding"/>
    <property type="evidence" value="ECO:0007669"/>
    <property type="project" value="TreeGrafter"/>
</dbReference>
<dbReference type="GO" id="GO:0097157">
    <property type="term" value="F:pre-mRNA intronic binding"/>
    <property type="evidence" value="ECO:0007669"/>
    <property type="project" value="TreeGrafter"/>
</dbReference>
<evidence type="ECO:0000313" key="6">
    <source>
        <dbReference type="Proteomes" id="UP000015103"/>
    </source>
</evidence>
<dbReference type="Pfam" id="PF08082">
    <property type="entry name" value="PRO8NT"/>
    <property type="match status" value="1"/>
</dbReference>
<dbReference type="PANTHER" id="PTHR11140:SF0">
    <property type="entry name" value="PRE-MRNA-PROCESSING-SPLICING FACTOR 8"/>
    <property type="match status" value="1"/>
</dbReference>
<evidence type="ECO:0000259" key="4">
    <source>
        <dbReference type="Pfam" id="PF10598"/>
    </source>
</evidence>
<dbReference type="STRING" id="13249.T1H993"/>
<name>T1H993_RHOPR</name>
<reference evidence="5" key="1">
    <citation type="submission" date="2015-05" db="UniProtKB">
        <authorList>
            <consortium name="EnsemblMetazoa"/>
        </authorList>
    </citation>
    <scope>IDENTIFICATION</scope>
</reference>
<dbReference type="Pfam" id="PF10597">
    <property type="entry name" value="U5_2-snRNA_bdg"/>
    <property type="match status" value="1"/>
</dbReference>
<dbReference type="EnsemblMetazoa" id="RPRC000594-RA">
    <property type="protein sequence ID" value="RPRC000594-PA"/>
    <property type="gene ID" value="RPRC000594"/>
</dbReference>
<dbReference type="VEuPathDB" id="VectorBase:RPRC000594"/>
<dbReference type="Proteomes" id="UP000015103">
    <property type="component" value="Unassembled WGS sequence"/>
</dbReference>
<protein>
    <submittedName>
        <fullName evidence="5">Uncharacterized protein</fullName>
    </submittedName>
</protein>
<dbReference type="OMA" id="WICMRRE"/>
<dbReference type="Pfam" id="PF08083">
    <property type="entry name" value="PROCN"/>
    <property type="match status" value="1"/>
</dbReference>
<accession>T1H993</accession>
<dbReference type="EMBL" id="ACPB03015112">
    <property type="status" value="NOT_ANNOTATED_CDS"/>
    <property type="molecule type" value="Genomic_DNA"/>
</dbReference>
<dbReference type="FunFam" id="3.30.43.40:FF:000001">
    <property type="entry name" value="Pre-mRNA-processing-splicing factor 8"/>
    <property type="match status" value="1"/>
</dbReference>
<dbReference type="InterPro" id="IPR019582">
    <property type="entry name" value="RRM_spliceosomal_PrP8"/>
</dbReference>
<dbReference type="InterPro" id="IPR012592">
    <property type="entry name" value="PROCN"/>
</dbReference>
<dbReference type="GO" id="GO:0071013">
    <property type="term" value="C:catalytic step 2 spliceosome"/>
    <property type="evidence" value="ECO:0007669"/>
    <property type="project" value="TreeGrafter"/>
</dbReference>
<evidence type="ECO:0000259" key="1">
    <source>
        <dbReference type="Pfam" id="PF08082"/>
    </source>
</evidence>
<evidence type="ECO:0000313" key="5">
    <source>
        <dbReference type="EnsemblMetazoa" id="RPRC000594-PA"/>
    </source>
</evidence>
<dbReference type="HOGENOM" id="CLU_000380_1_0_1"/>
<dbReference type="GO" id="GO:0005682">
    <property type="term" value="C:U5 snRNP"/>
    <property type="evidence" value="ECO:0007669"/>
    <property type="project" value="TreeGrafter"/>
</dbReference>
<dbReference type="GO" id="GO:0017070">
    <property type="term" value="F:U6 snRNA binding"/>
    <property type="evidence" value="ECO:0007669"/>
    <property type="project" value="TreeGrafter"/>
</dbReference>
<dbReference type="InParanoid" id="T1H993"/>
<dbReference type="InterPro" id="IPR042516">
    <property type="entry name" value="Prp8_U5-snRNA-bd_sf"/>
</dbReference>
<dbReference type="InterPro" id="IPR019581">
    <property type="entry name" value="Prp8_U5-snRNA-bd"/>
</dbReference>
<feature type="domain" description="Pre-mRNA-processing-splicing factor 8 U5-snRNA-binding" evidence="3">
    <location>
        <begin position="1244"/>
        <end position="1379"/>
    </location>
</feature>
<feature type="domain" description="PRO8NT" evidence="1">
    <location>
        <begin position="145"/>
        <end position="295"/>
    </location>
</feature>
<sequence length="1453" mass="170376">MAIPPYLLGAHPWSAAMMVQAQQQQQAAAAAQHMAAAHHHAQQLAAIHQHQQHQQMAAVQVAAAAQAAAVQQAACAAVQAQQQQVVAAQAAAAQAQVLPPPVPPGTNLPEPITDEKLQEKAQKWQQLQTKRFSEKRKFGFVDAQKEDMPPEHIRKIIRDHGDMSSRKYRHDKRVYLGALKYMPHAVMKLLENMPMPWEQIRDVKALYHITGAITFVNEIPWVIEPVYIAQWGTMWIMMRREKRDRRHFKRMRFPPFDDEEPPLDYADNVLDVEPLEAIQIDLDSDEDREVIEWFYHHKPLVGTNDEDWNEFNDINKIIIRQPVRTEYRIAFPYLYNNLPHFVKLSWYHTPNVVFIKTEDPDLPAFYFDPLINPISHRHSVKSFDTAEDDEDFELVADVQPFLQETPLYTDNTANGISLLWAPRPFNLRSGCTRRALDVPLVKSWYREHVPPGQPVKVRVSYQKLLKYFVLNALKHRPPKPQKKRYLFRSFKGTKFFQTTTLDWVEAGLQVCRQGYNMLNLLIHRKNLNYLHLDYNFNLKPVKTLTTKERKKSRFGNDSHVQYRLNNVDAFQLADGLQYVFSHVGQLTGMYRYKYKLMRQIRMCKDLKHLIYYRFNTVMNTINGPVGKGPGCGIWAPGWRVWLFFMRGITPLLERWLGNLLSRQFEGRHSKGVAKTVTKQRVESHFDLELRASVMHDIVDMMPEGIKQNKARTILQHLSEAWRCWKANIPWKVPGLPIPIENMILRYVKMKADWWTNTAHYNRERIRRGATVSYVDKTVCKKNLGRLTRLYLKAEQERQHNYLKDGPYISPEEAVAIYTTTVHWLESRRFAPIPFPPLSYKHDTKLLILALERLKEAYSVKSRLNQSQREELGLIEQAYDNPHEALSRIKRHLLTQRAFKEVGIEFMDLYSHLVPVYDVEPLEKITDAYLDQYLWYEADKRRLFPPWVKPSDTEPPPLLVYKWCQGINNLQDVWDVSEGECNVLLESRFEKIYEKIDLTLLNRVLRLIVDHNIADYMTAKNNVVINYKDMNHTNSYGIIRGLQFASFIVQYYGLVLDLLVLGLQRASEMAGPPQMPNDFLTFQDTNSETAHPVRLYCRYVDRVHVFFRFSAEEARELIQRYLTEHPDPNNENIVGYNNKKCWPRDARMRLMKHDVNLGRAVFWDIKNRLPRSATTLQWDCSFVSVYSKDNPNLLFNMAGFECRILPKCRTTHEEFTHRDGVWNLQNEVTKERTAQCFLRVDDESLQRFHNRVRQILMASGSTTFTKIVNKWNTALIGLMTYFREAVVNTQELLDLLVKCENKIQTRIKIGLNSKMPSRFPPVVFYTPKELGGLGMLSMGHVLIPQSDLRWSKQTEVGITHFRSGMSHDEDQLIPNLYRYIQPWESEFIDSQRVWAEYALKRQEANAQNRRLTLEDLEDSWDRGIPRINTLFQKDRHTLAYDKGWRIRTEFKMYQ</sequence>
<dbReference type="eggNOG" id="KOG1795">
    <property type="taxonomic scope" value="Eukaryota"/>
</dbReference>